<keyword evidence="2" id="KW-0808">Transferase</keyword>
<dbReference type="OrthoDB" id="893030at2"/>
<protein>
    <submittedName>
        <fullName evidence="2">Diamine N-acetyltransferase</fullName>
    </submittedName>
</protein>
<dbReference type="Proteomes" id="UP000184231">
    <property type="component" value="Unassembled WGS sequence"/>
</dbReference>
<reference evidence="2 3" key="1">
    <citation type="submission" date="2016-11" db="EMBL/GenBank/DDBJ databases">
        <authorList>
            <person name="Jaros S."/>
            <person name="Januszkiewicz K."/>
            <person name="Wedrychowicz H."/>
        </authorList>
    </citation>
    <scope>NUCLEOTIDE SEQUENCE [LARGE SCALE GENOMIC DNA]</scope>
    <source>
        <strain evidence="2 3">CGMCC 1.8863</strain>
    </source>
</reference>
<gene>
    <name evidence="2" type="ORF">SAMN04487911_12457</name>
</gene>
<dbReference type="PANTHER" id="PTHR43415">
    <property type="entry name" value="SPERMIDINE N(1)-ACETYLTRANSFERASE"/>
    <property type="match status" value="1"/>
</dbReference>
<dbReference type="EMBL" id="FQYX01000024">
    <property type="protein sequence ID" value="SHJ54338.1"/>
    <property type="molecule type" value="Genomic_DNA"/>
</dbReference>
<evidence type="ECO:0000313" key="2">
    <source>
        <dbReference type="EMBL" id="SHJ54338.1"/>
    </source>
</evidence>
<feature type="domain" description="N-acetyltransferase" evidence="1">
    <location>
        <begin position="9"/>
        <end position="174"/>
    </location>
</feature>
<dbReference type="AlphaFoldDB" id="A0A1M6K5X1"/>
<dbReference type="RefSeq" id="WP_072765313.1">
    <property type="nucleotide sequence ID" value="NZ_FQYX01000024.1"/>
</dbReference>
<dbReference type="GO" id="GO:0016747">
    <property type="term" value="F:acyltransferase activity, transferring groups other than amino-acyl groups"/>
    <property type="evidence" value="ECO:0007669"/>
    <property type="project" value="InterPro"/>
</dbReference>
<organism evidence="2 3">
    <name type="scientific">Arenibacter nanhaiticus</name>
    <dbReference type="NCBI Taxonomy" id="558155"/>
    <lineage>
        <taxon>Bacteria</taxon>
        <taxon>Pseudomonadati</taxon>
        <taxon>Bacteroidota</taxon>
        <taxon>Flavobacteriia</taxon>
        <taxon>Flavobacteriales</taxon>
        <taxon>Flavobacteriaceae</taxon>
        <taxon>Arenibacter</taxon>
    </lineage>
</organism>
<dbReference type="InterPro" id="IPR016181">
    <property type="entry name" value="Acyl_CoA_acyltransferase"/>
</dbReference>
<dbReference type="SUPFAM" id="SSF55729">
    <property type="entry name" value="Acyl-CoA N-acyltransferases (Nat)"/>
    <property type="match status" value="1"/>
</dbReference>
<accession>A0A1M6K5X1</accession>
<dbReference type="InterPro" id="IPR000182">
    <property type="entry name" value="GNAT_dom"/>
</dbReference>
<sequence length="174" mass="19988">MLSLKGKQIYLRALEPEDLKFLYLLENDPENWEISGTTAPYSKHVLELYLENAHKDIYEVKQLRLCICDLKDRAIGFIDLFDFDPKNLRAGLGIIVRQPGDRNKGIGTEAVALLTEYVFSVLGLKQIYTNVLEDNEPSLHLFAKLGFEKVGVKKDWIISNGKFKNEILFQKLNK</sequence>
<name>A0A1M6K5X1_9FLAO</name>
<dbReference type="Pfam" id="PF13302">
    <property type="entry name" value="Acetyltransf_3"/>
    <property type="match status" value="1"/>
</dbReference>
<proteinExistence type="predicted"/>
<dbReference type="CDD" id="cd04301">
    <property type="entry name" value="NAT_SF"/>
    <property type="match status" value="1"/>
</dbReference>
<evidence type="ECO:0000313" key="3">
    <source>
        <dbReference type="Proteomes" id="UP000184231"/>
    </source>
</evidence>
<dbReference type="STRING" id="558155.SAMN04487911_12457"/>
<dbReference type="Gene3D" id="3.40.630.30">
    <property type="match status" value="1"/>
</dbReference>
<dbReference type="PROSITE" id="PS51186">
    <property type="entry name" value="GNAT"/>
    <property type="match status" value="1"/>
</dbReference>
<evidence type="ECO:0000259" key="1">
    <source>
        <dbReference type="PROSITE" id="PS51186"/>
    </source>
</evidence>
<dbReference type="PANTHER" id="PTHR43415:SF3">
    <property type="entry name" value="GNAT-FAMILY ACETYLTRANSFERASE"/>
    <property type="match status" value="1"/>
</dbReference>
<keyword evidence="3" id="KW-1185">Reference proteome</keyword>